<evidence type="ECO:0000256" key="8">
    <source>
        <dbReference type="ARBA" id="ARBA00023136"/>
    </source>
</evidence>
<comment type="caution">
    <text evidence="12">The sequence shown here is derived from an EMBL/GenBank/DDBJ whole genome shotgun (WGS) entry which is preliminary data.</text>
</comment>
<dbReference type="PANTHER" id="PTHR30012">
    <property type="entry name" value="GENERAL SECRETION PATHWAY PROTEIN"/>
    <property type="match status" value="1"/>
</dbReference>
<keyword evidence="6 9" id="KW-0812">Transmembrane</keyword>
<sequence length="407" mass="44261">MPTFEYLVKDQEGKSISGSQESTDVNTLVAALRQQGYLIVRITEAKPRIQLFSKSPGKGKQRKKIKQDDLVILSRQLATMVEAGVPLVQSLNILAEQAENVTMQDVIIRLHDDVESGKSLSEALEKHRKVFSELFISMVKAGESSGSLEEILDRLATYIEKSAALQKKIKSALVYPSVVASMAGIITMGMMTFVVPKFAGIFTSLNAPLPAPTKILLAISDFLRGNFILIAIGLVVLIFLVLRFINTKKGRLWFDSSLLKMPIFGPLFLKVAVSKFSRTLSTLLKSGVPILGSLEIVGKTAGNRLIEILIGEVANSIKEGETISGPLARKKIFPPMVVRMVGVGEETGELDKMLTKIADFYDVQVDTAVTGLTAMIEPLVIAFLGIVIGAIVIAMFLPILTLTSALK</sequence>
<keyword evidence="8 10" id="KW-0472">Membrane</keyword>
<feature type="domain" description="Type II secretion system protein GspF" evidence="11">
    <location>
        <begin position="276"/>
        <end position="398"/>
    </location>
</feature>
<feature type="transmembrane region" description="Helical" evidence="10">
    <location>
        <begin position="172"/>
        <end position="195"/>
    </location>
</feature>
<reference evidence="12 13" key="1">
    <citation type="journal article" date="2016" name="Nat. Commun.">
        <title>Thousands of microbial genomes shed light on interconnected biogeochemical processes in an aquifer system.</title>
        <authorList>
            <person name="Anantharaman K."/>
            <person name="Brown C.T."/>
            <person name="Hug L.A."/>
            <person name="Sharon I."/>
            <person name="Castelle C.J."/>
            <person name="Probst A.J."/>
            <person name="Thomas B.C."/>
            <person name="Singh A."/>
            <person name="Wilkins M.J."/>
            <person name="Karaoz U."/>
            <person name="Brodie E.L."/>
            <person name="Williams K.H."/>
            <person name="Hubbard S.S."/>
            <person name="Banfield J.F."/>
        </authorList>
    </citation>
    <scope>NUCLEOTIDE SEQUENCE [LARGE SCALE GENOMIC DNA]</scope>
</reference>
<dbReference type="PANTHER" id="PTHR30012:SF7">
    <property type="entry name" value="PROTEIN TRANSPORT PROTEIN HOFC HOMOLOG"/>
    <property type="match status" value="1"/>
</dbReference>
<dbReference type="GO" id="GO:0005886">
    <property type="term" value="C:plasma membrane"/>
    <property type="evidence" value="ECO:0007669"/>
    <property type="project" value="UniProtKB-SubCell"/>
</dbReference>
<evidence type="ECO:0000256" key="1">
    <source>
        <dbReference type="ARBA" id="ARBA00004429"/>
    </source>
</evidence>
<evidence type="ECO:0000256" key="3">
    <source>
        <dbReference type="ARBA" id="ARBA00022448"/>
    </source>
</evidence>
<feature type="transmembrane region" description="Helical" evidence="10">
    <location>
        <begin position="215"/>
        <end position="242"/>
    </location>
</feature>
<proteinExistence type="inferred from homology"/>
<dbReference type="GO" id="GO:0015628">
    <property type="term" value="P:protein secretion by the type II secretion system"/>
    <property type="evidence" value="ECO:0007669"/>
    <property type="project" value="TreeGrafter"/>
</dbReference>
<gene>
    <name evidence="12" type="ORF">A3G33_07290</name>
</gene>
<protein>
    <recommendedName>
        <fullName evidence="11">Type II secretion system protein GspF domain-containing protein</fullName>
    </recommendedName>
</protein>
<dbReference type="InterPro" id="IPR003004">
    <property type="entry name" value="GspF/PilC"/>
</dbReference>
<dbReference type="Gene3D" id="1.20.81.30">
    <property type="entry name" value="Type II secretion system (T2SS), domain F"/>
    <property type="match status" value="2"/>
</dbReference>
<dbReference type="InterPro" id="IPR001992">
    <property type="entry name" value="T2SS_GspF/T4SS_PilC_CS"/>
</dbReference>
<evidence type="ECO:0000256" key="6">
    <source>
        <dbReference type="ARBA" id="ARBA00022692"/>
    </source>
</evidence>
<evidence type="ECO:0000313" key="12">
    <source>
        <dbReference type="EMBL" id="OGW98030.1"/>
    </source>
</evidence>
<dbReference type="PROSITE" id="PS00874">
    <property type="entry name" value="T2SP_F"/>
    <property type="match status" value="1"/>
</dbReference>
<dbReference type="Pfam" id="PF00482">
    <property type="entry name" value="T2SSF"/>
    <property type="match status" value="2"/>
</dbReference>
<evidence type="ECO:0000256" key="10">
    <source>
        <dbReference type="SAM" id="Phobius"/>
    </source>
</evidence>
<dbReference type="InterPro" id="IPR042094">
    <property type="entry name" value="T2SS_GspF_sf"/>
</dbReference>
<evidence type="ECO:0000256" key="4">
    <source>
        <dbReference type="ARBA" id="ARBA00022475"/>
    </source>
</evidence>
<dbReference type="PRINTS" id="PR00812">
    <property type="entry name" value="BCTERIALGSPF"/>
</dbReference>
<comment type="similarity">
    <text evidence="2 9">Belongs to the GSP F family.</text>
</comment>
<evidence type="ECO:0000259" key="11">
    <source>
        <dbReference type="Pfam" id="PF00482"/>
    </source>
</evidence>
<keyword evidence="5" id="KW-0997">Cell inner membrane</keyword>
<keyword evidence="7 10" id="KW-1133">Transmembrane helix</keyword>
<evidence type="ECO:0000313" key="13">
    <source>
        <dbReference type="Proteomes" id="UP000178187"/>
    </source>
</evidence>
<dbReference type="AlphaFoldDB" id="A0A1G1KYQ2"/>
<dbReference type="InterPro" id="IPR018076">
    <property type="entry name" value="T2SS_GspF_dom"/>
</dbReference>
<comment type="subcellular location">
    <subcellularLocation>
        <location evidence="1">Cell inner membrane</location>
        <topology evidence="1">Multi-pass membrane protein</topology>
    </subcellularLocation>
    <subcellularLocation>
        <location evidence="9">Cell membrane</location>
        <topology evidence="9">Multi-pass membrane protein</topology>
    </subcellularLocation>
</comment>
<evidence type="ECO:0000256" key="5">
    <source>
        <dbReference type="ARBA" id="ARBA00022519"/>
    </source>
</evidence>
<evidence type="ECO:0000256" key="7">
    <source>
        <dbReference type="ARBA" id="ARBA00022989"/>
    </source>
</evidence>
<keyword evidence="3 9" id="KW-0813">Transport</keyword>
<accession>A0A1G1KYQ2</accession>
<evidence type="ECO:0000256" key="9">
    <source>
        <dbReference type="RuleBase" id="RU003923"/>
    </source>
</evidence>
<feature type="domain" description="Type II secretion system protein GspF" evidence="11">
    <location>
        <begin position="74"/>
        <end position="196"/>
    </location>
</feature>
<evidence type="ECO:0000256" key="2">
    <source>
        <dbReference type="ARBA" id="ARBA00005745"/>
    </source>
</evidence>
<dbReference type="EMBL" id="MHFR01000037">
    <property type="protein sequence ID" value="OGW98030.1"/>
    <property type="molecule type" value="Genomic_DNA"/>
</dbReference>
<name>A0A1G1KYQ2_9BACT</name>
<organism evidence="12 13">
    <name type="scientific">Candidatus Danuiimicrobium aquiferis</name>
    <dbReference type="NCBI Taxonomy" id="1801832"/>
    <lineage>
        <taxon>Bacteria</taxon>
        <taxon>Pseudomonadati</taxon>
        <taxon>Candidatus Omnitrophota</taxon>
        <taxon>Candidatus Danuiimicrobium</taxon>
    </lineage>
</organism>
<dbReference type="Proteomes" id="UP000178187">
    <property type="component" value="Unassembled WGS sequence"/>
</dbReference>
<feature type="transmembrane region" description="Helical" evidence="10">
    <location>
        <begin position="379"/>
        <end position="400"/>
    </location>
</feature>
<keyword evidence="4" id="KW-1003">Cell membrane</keyword>
<dbReference type="FunFam" id="1.20.81.30:FF:000001">
    <property type="entry name" value="Type II secretion system protein F"/>
    <property type="match status" value="2"/>
</dbReference>